<dbReference type="InterPro" id="IPR009642">
    <property type="entry name" value="DUF1236"/>
</dbReference>
<protein>
    <submittedName>
        <fullName evidence="2">DUF1236 domain-containing protein</fullName>
    </submittedName>
</protein>
<dbReference type="RefSeq" id="WP_354464216.1">
    <property type="nucleotide sequence ID" value="NZ_JBEWSZ010000006.1"/>
</dbReference>
<dbReference type="Proteomes" id="UP001548832">
    <property type="component" value="Unassembled WGS sequence"/>
</dbReference>
<evidence type="ECO:0000313" key="3">
    <source>
        <dbReference type="Proteomes" id="UP001548832"/>
    </source>
</evidence>
<proteinExistence type="predicted"/>
<name>A0ABV2DPQ3_9HYPH</name>
<organism evidence="2 3">
    <name type="scientific">Mesorhizobium shangrilense</name>
    <dbReference type="NCBI Taxonomy" id="460060"/>
    <lineage>
        <taxon>Bacteria</taxon>
        <taxon>Pseudomonadati</taxon>
        <taxon>Pseudomonadota</taxon>
        <taxon>Alphaproteobacteria</taxon>
        <taxon>Hyphomicrobiales</taxon>
        <taxon>Phyllobacteriaceae</taxon>
        <taxon>Mesorhizobium</taxon>
    </lineage>
</organism>
<accession>A0ABV2DPQ3</accession>
<keyword evidence="3" id="KW-1185">Reference proteome</keyword>
<sequence>MKTHLSIAAAGILLLAGVGIASAETVIIKPEQETVIREYVKKKPLVSLDLPGVELNLGSKLPDTVELHRIDVPDVRYQYVVVGGRTYLVDPDTHEIVQEIEE</sequence>
<feature type="chain" id="PRO_5045059966" evidence="1">
    <location>
        <begin position="24"/>
        <end position="102"/>
    </location>
</feature>
<keyword evidence="1" id="KW-0732">Signal</keyword>
<comment type="caution">
    <text evidence="2">The sequence shown here is derived from an EMBL/GenBank/DDBJ whole genome shotgun (WGS) entry which is preliminary data.</text>
</comment>
<dbReference type="Pfam" id="PF06823">
    <property type="entry name" value="DUF1236"/>
    <property type="match status" value="1"/>
</dbReference>
<reference evidence="2 3" key="1">
    <citation type="submission" date="2024-06" db="EMBL/GenBank/DDBJ databases">
        <authorList>
            <person name="Kim D.-U."/>
        </authorList>
    </citation>
    <scope>NUCLEOTIDE SEQUENCE [LARGE SCALE GENOMIC DNA]</scope>
    <source>
        <strain evidence="2 3">KACC15460</strain>
    </source>
</reference>
<evidence type="ECO:0000313" key="2">
    <source>
        <dbReference type="EMBL" id="MET2831991.1"/>
    </source>
</evidence>
<dbReference type="EMBL" id="JBEWSZ010000006">
    <property type="protein sequence ID" value="MET2831991.1"/>
    <property type="molecule type" value="Genomic_DNA"/>
</dbReference>
<gene>
    <name evidence="2" type="ORF">ABVQ20_34095</name>
</gene>
<evidence type="ECO:0000256" key="1">
    <source>
        <dbReference type="SAM" id="SignalP"/>
    </source>
</evidence>
<feature type="signal peptide" evidence="1">
    <location>
        <begin position="1"/>
        <end position="23"/>
    </location>
</feature>